<dbReference type="InterPro" id="IPR000182">
    <property type="entry name" value="GNAT_dom"/>
</dbReference>
<reference evidence="2 3" key="1">
    <citation type="journal article" date="2023" name="IMA Fungus">
        <title>Comparative genomic study of the Penicillium genus elucidates a diverse pangenome and 15 lateral gene transfer events.</title>
        <authorList>
            <person name="Petersen C."/>
            <person name="Sorensen T."/>
            <person name="Nielsen M.R."/>
            <person name="Sondergaard T.E."/>
            <person name="Sorensen J.L."/>
            <person name="Fitzpatrick D.A."/>
            <person name="Frisvad J.C."/>
            <person name="Nielsen K.L."/>
        </authorList>
    </citation>
    <scope>NUCLEOTIDE SEQUENCE [LARGE SCALE GENOMIC DNA]</scope>
    <source>
        <strain evidence="2 3">IBT 35679</strain>
    </source>
</reference>
<dbReference type="EMBL" id="JAQIZZ010000006">
    <property type="protein sequence ID" value="KAJ5537538.1"/>
    <property type="molecule type" value="Genomic_DNA"/>
</dbReference>
<proteinExistence type="predicted"/>
<dbReference type="GO" id="GO:0016747">
    <property type="term" value="F:acyltransferase activity, transferring groups other than amino-acyl groups"/>
    <property type="evidence" value="ECO:0007669"/>
    <property type="project" value="InterPro"/>
</dbReference>
<evidence type="ECO:0000259" key="1">
    <source>
        <dbReference type="PROSITE" id="PS51186"/>
    </source>
</evidence>
<dbReference type="PROSITE" id="PS51186">
    <property type="entry name" value="GNAT"/>
    <property type="match status" value="1"/>
</dbReference>
<organism evidence="2 3">
    <name type="scientific">Penicillium frequentans</name>
    <dbReference type="NCBI Taxonomy" id="3151616"/>
    <lineage>
        <taxon>Eukaryota</taxon>
        <taxon>Fungi</taxon>
        <taxon>Dikarya</taxon>
        <taxon>Ascomycota</taxon>
        <taxon>Pezizomycotina</taxon>
        <taxon>Eurotiomycetes</taxon>
        <taxon>Eurotiomycetidae</taxon>
        <taxon>Eurotiales</taxon>
        <taxon>Aspergillaceae</taxon>
        <taxon>Penicillium</taxon>
    </lineage>
</organism>
<comment type="caution">
    <text evidence="2">The sequence shown here is derived from an EMBL/GenBank/DDBJ whole genome shotgun (WGS) entry which is preliminary data.</text>
</comment>
<sequence>MDSHDLTLPLGYTIHHGYPSVPQYLHLRLSSGLSPKTSSQAAAVSTGSWYGCYVTFDGVNGDPQPIGMGRVIGDGGWYFHIADMAIHPEHQKKGLGDVILKTLLREIRNRAPTDGKPYISLLADKAGRRLYLKNGFVESAPEEMGMVLEL</sequence>
<dbReference type="InterPro" id="IPR053144">
    <property type="entry name" value="Acetyltransferase_Butenolide"/>
</dbReference>
<dbReference type="InterPro" id="IPR016181">
    <property type="entry name" value="Acyl_CoA_acyltransferase"/>
</dbReference>
<feature type="domain" description="N-acetyltransferase" evidence="1">
    <location>
        <begin position="12"/>
        <end position="150"/>
    </location>
</feature>
<accession>A0AAD6GCE9</accession>
<dbReference type="AlphaFoldDB" id="A0AAD6GCE9"/>
<name>A0AAD6GCE9_9EURO</name>
<dbReference type="PANTHER" id="PTHR43233:SF1">
    <property type="entry name" value="FAMILY N-ACETYLTRANSFERASE, PUTATIVE (AFU_ORTHOLOGUE AFUA_6G03350)-RELATED"/>
    <property type="match status" value="1"/>
</dbReference>
<keyword evidence="3" id="KW-1185">Reference proteome</keyword>
<dbReference type="Proteomes" id="UP001220324">
    <property type="component" value="Unassembled WGS sequence"/>
</dbReference>
<dbReference type="Gene3D" id="3.40.630.30">
    <property type="match status" value="1"/>
</dbReference>
<dbReference type="CDD" id="cd04301">
    <property type="entry name" value="NAT_SF"/>
    <property type="match status" value="1"/>
</dbReference>
<protein>
    <submittedName>
        <fullName evidence="2">Acyl-CoA N-acyltransferase</fullName>
    </submittedName>
</protein>
<dbReference type="Pfam" id="PF13508">
    <property type="entry name" value="Acetyltransf_7"/>
    <property type="match status" value="1"/>
</dbReference>
<evidence type="ECO:0000313" key="3">
    <source>
        <dbReference type="Proteomes" id="UP001220324"/>
    </source>
</evidence>
<gene>
    <name evidence="2" type="ORF">N7494_007017</name>
</gene>
<dbReference type="SUPFAM" id="SSF55729">
    <property type="entry name" value="Acyl-CoA N-acyltransferases (Nat)"/>
    <property type="match status" value="1"/>
</dbReference>
<evidence type="ECO:0000313" key="2">
    <source>
        <dbReference type="EMBL" id="KAJ5537538.1"/>
    </source>
</evidence>
<dbReference type="PANTHER" id="PTHR43233">
    <property type="entry name" value="FAMILY N-ACETYLTRANSFERASE, PUTATIVE (AFU_ORTHOLOGUE AFUA_6G03350)-RELATED"/>
    <property type="match status" value="1"/>
</dbReference>